<dbReference type="Gene3D" id="3.40.50.300">
    <property type="entry name" value="P-loop containing nucleotide triphosphate hydrolases"/>
    <property type="match status" value="1"/>
</dbReference>
<evidence type="ECO:0000313" key="2">
    <source>
        <dbReference type="EMBL" id="MBD7939917.1"/>
    </source>
</evidence>
<gene>
    <name evidence="2" type="ORF">H9656_00750</name>
</gene>
<accession>A0ABR8QWJ9</accession>
<dbReference type="EMBL" id="JACSQU010000001">
    <property type="protein sequence ID" value="MBD7939917.1"/>
    <property type="molecule type" value="Genomic_DNA"/>
</dbReference>
<comment type="caution">
    <text evidence="2">The sequence shown here is derived from an EMBL/GenBank/DDBJ whole genome shotgun (WGS) entry which is preliminary data.</text>
</comment>
<dbReference type="PANTHER" id="PTHR43581:SF4">
    <property type="entry name" value="ATP_GTP PHOSPHATASE"/>
    <property type="match status" value="1"/>
</dbReference>
<dbReference type="InterPro" id="IPR027417">
    <property type="entry name" value="P-loop_NTPase"/>
</dbReference>
<name>A0ABR8QWJ9_9CAUL</name>
<dbReference type="Proteomes" id="UP000638918">
    <property type="component" value="Unassembled WGS sequence"/>
</dbReference>
<dbReference type="PANTHER" id="PTHR43581">
    <property type="entry name" value="ATP/GTP PHOSPHATASE"/>
    <property type="match status" value="1"/>
</dbReference>
<keyword evidence="3" id="KW-1185">Reference proteome</keyword>
<proteinExistence type="predicted"/>
<evidence type="ECO:0000313" key="3">
    <source>
        <dbReference type="Proteomes" id="UP000638918"/>
    </source>
</evidence>
<dbReference type="RefSeq" id="WP_191742409.1">
    <property type="nucleotide sequence ID" value="NZ_JACSQU010000001.1"/>
</dbReference>
<protein>
    <submittedName>
        <fullName evidence="2">AAA family ATPase</fullName>
    </submittedName>
</protein>
<dbReference type="InterPro" id="IPR003593">
    <property type="entry name" value="AAA+_ATPase"/>
</dbReference>
<dbReference type="SUPFAM" id="SSF52540">
    <property type="entry name" value="P-loop containing nucleoside triphosphate hydrolases"/>
    <property type="match status" value="1"/>
</dbReference>
<feature type="domain" description="AAA+ ATPase" evidence="1">
    <location>
        <begin position="26"/>
        <end position="307"/>
    </location>
</feature>
<dbReference type="InterPro" id="IPR051396">
    <property type="entry name" value="Bact_Antivir_Def_Nuclease"/>
</dbReference>
<dbReference type="Pfam" id="PF13304">
    <property type="entry name" value="AAA_21"/>
    <property type="match status" value="1"/>
</dbReference>
<organism evidence="2 3">
    <name type="scientific">Brevundimonas guildfordensis</name>
    <dbReference type="NCBI Taxonomy" id="2762241"/>
    <lineage>
        <taxon>Bacteria</taxon>
        <taxon>Pseudomonadati</taxon>
        <taxon>Pseudomonadota</taxon>
        <taxon>Alphaproteobacteria</taxon>
        <taxon>Caulobacterales</taxon>
        <taxon>Caulobacteraceae</taxon>
        <taxon>Brevundimonas</taxon>
    </lineage>
</organism>
<reference evidence="2 3" key="1">
    <citation type="submission" date="2020-08" db="EMBL/GenBank/DDBJ databases">
        <title>A Genomic Blueprint of the Chicken Gut Microbiome.</title>
        <authorList>
            <person name="Gilroy R."/>
            <person name="Ravi A."/>
            <person name="Getino M."/>
            <person name="Pursley I."/>
            <person name="Horton D.L."/>
            <person name="Alikhan N.-F."/>
            <person name="Baker D."/>
            <person name="Gharbi K."/>
            <person name="Hall N."/>
            <person name="Watson M."/>
            <person name="Adriaenssens E.M."/>
            <person name="Foster-Nyarko E."/>
            <person name="Jarju S."/>
            <person name="Secka A."/>
            <person name="Antonio M."/>
            <person name="Oren A."/>
            <person name="Chaudhuri R."/>
            <person name="La Ragione R.M."/>
            <person name="Hildebrand F."/>
            <person name="Pallen M.J."/>
        </authorList>
    </citation>
    <scope>NUCLEOTIDE SEQUENCE [LARGE SCALE GENOMIC DNA]</scope>
    <source>
        <strain evidence="2 3">Sa3CVA3</strain>
    </source>
</reference>
<evidence type="ECO:0000259" key="1">
    <source>
        <dbReference type="SMART" id="SM00382"/>
    </source>
</evidence>
<dbReference type="SMART" id="SM00382">
    <property type="entry name" value="AAA"/>
    <property type="match status" value="1"/>
</dbReference>
<dbReference type="InterPro" id="IPR003959">
    <property type="entry name" value="ATPase_AAA_core"/>
</dbReference>
<sequence>MRISKIRLKNGYKRFHDLTIDLGKAPARIVALVGPNGCGKSSVLDGLLYHASAHERVGQGVNRDHNYHSMTGANSLTWQDVEIQFTTGTFGEAHQLRRATGKSNTIFSFRSPYRYNSQLKISQTSAVPEIKLNSYGAGDASSLDAKMEDNYRRLYALYNRYRDDNDIKPSEAKAKVIGDLNASIKNCLDLEISSIGSVEGNQGTLYFKKLDHPKEFEFNVLSSGEKEVVDILLDLYLRKDDYSDTIFLIDEPELHINTAIQGSLLVEIDRLVGAECQIWLTTHSIGFLRALQTKMRDKCQIIQFRPEYNLAAESRTLTPVEVGPGTWRDLFAIALDDLAHLVSPTTIIYCEGRAEPGSGGRERGMDAQVFNKIFARSHPDVFFTSSGGNTEPDQRSAIALAVLGKVFPAVDIWVLKDRDMASGKFTDENDRQVYLRTNPQNHRVLKRWEIENYLYDKEVLRAYSTGEGLSFDEVAYDTFVTNIVDQNLKDETQRVKNFCGVKSSINADVFKVALSGYMTHEMSVFQELEDCIFNRS</sequence>